<name>A0A8K0IT88_COCNU</name>
<evidence type="ECO:0000313" key="3">
    <source>
        <dbReference type="Proteomes" id="UP000797356"/>
    </source>
</evidence>
<comment type="caution">
    <text evidence="2">The sequence shown here is derived from an EMBL/GenBank/DDBJ whole genome shotgun (WGS) entry which is preliminary data.</text>
</comment>
<feature type="compositionally biased region" description="Polar residues" evidence="1">
    <location>
        <begin position="95"/>
        <end position="111"/>
    </location>
</feature>
<protein>
    <submittedName>
        <fullName evidence="2">Uncharacterized protein</fullName>
    </submittedName>
</protein>
<feature type="compositionally biased region" description="Polar residues" evidence="1">
    <location>
        <begin position="174"/>
        <end position="183"/>
    </location>
</feature>
<reference evidence="2" key="1">
    <citation type="journal article" date="2017" name="Gigascience">
        <title>The genome draft of coconut (Cocos nucifera).</title>
        <authorList>
            <person name="Xiao Y."/>
            <person name="Xu P."/>
            <person name="Fan H."/>
            <person name="Baudouin L."/>
            <person name="Xia W."/>
            <person name="Bocs S."/>
            <person name="Xu J."/>
            <person name="Li Q."/>
            <person name="Guo A."/>
            <person name="Zhou L."/>
            <person name="Li J."/>
            <person name="Wu Y."/>
            <person name="Ma Z."/>
            <person name="Armero A."/>
            <person name="Issali A.E."/>
            <person name="Liu N."/>
            <person name="Peng M."/>
            <person name="Yang Y."/>
        </authorList>
    </citation>
    <scope>NUCLEOTIDE SEQUENCE</scope>
    <source>
        <tissue evidence="2">Spear leaf of Hainan Tall coconut</tissue>
    </source>
</reference>
<dbReference type="EMBL" id="CM017884">
    <property type="protein sequence ID" value="KAG1366802.1"/>
    <property type="molecule type" value="Genomic_DNA"/>
</dbReference>
<evidence type="ECO:0000256" key="1">
    <source>
        <dbReference type="SAM" id="MobiDB-lite"/>
    </source>
</evidence>
<feature type="region of interest" description="Disordered" evidence="1">
    <location>
        <begin position="144"/>
        <end position="196"/>
    </location>
</feature>
<dbReference type="Proteomes" id="UP000797356">
    <property type="component" value="Chromosome 13"/>
</dbReference>
<sequence length="196" mass="22258">MELLNVQNSDAEEIPPIINKLHSRIYIFQIKVMVYNVIQGFDNYTIIKTFIPDAKLEEEFTKNKQLQATSIDKVGSTSASIALPPIHSKIVTTHKTGEISRSTTLSTSNIQEPKKKRNSGDTNDHLEIKCKLIKKNIAMQFEDIIDPQQNNDGVDKHEKDDSKEEIDLEKITDEINQPSTTFKQSRKNAIVCSDED</sequence>
<gene>
    <name evidence="2" type="ORF">COCNU_13G005920</name>
</gene>
<keyword evidence="3" id="KW-1185">Reference proteome</keyword>
<dbReference type="AlphaFoldDB" id="A0A8K0IT88"/>
<organism evidence="2 3">
    <name type="scientific">Cocos nucifera</name>
    <name type="common">Coconut palm</name>
    <dbReference type="NCBI Taxonomy" id="13894"/>
    <lineage>
        <taxon>Eukaryota</taxon>
        <taxon>Viridiplantae</taxon>
        <taxon>Streptophyta</taxon>
        <taxon>Embryophyta</taxon>
        <taxon>Tracheophyta</taxon>
        <taxon>Spermatophyta</taxon>
        <taxon>Magnoliopsida</taxon>
        <taxon>Liliopsida</taxon>
        <taxon>Arecaceae</taxon>
        <taxon>Arecoideae</taxon>
        <taxon>Cocoseae</taxon>
        <taxon>Attaleinae</taxon>
        <taxon>Cocos</taxon>
    </lineage>
</organism>
<accession>A0A8K0IT88</accession>
<feature type="compositionally biased region" description="Basic and acidic residues" evidence="1">
    <location>
        <begin position="153"/>
        <end position="162"/>
    </location>
</feature>
<evidence type="ECO:0000313" key="2">
    <source>
        <dbReference type="EMBL" id="KAG1366802.1"/>
    </source>
</evidence>
<reference evidence="2" key="2">
    <citation type="submission" date="2019-07" db="EMBL/GenBank/DDBJ databases">
        <authorList>
            <person name="Yang Y."/>
            <person name="Bocs S."/>
            <person name="Baudouin L."/>
        </authorList>
    </citation>
    <scope>NUCLEOTIDE SEQUENCE</scope>
    <source>
        <tissue evidence="2">Spear leaf of Hainan Tall coconut</tissue>
    </source>
</reference>
<proteinExistence type="predicted"/>
<feature type="region of interest" description="Disordered" evidence="1">
    <location>
        <begin position="95"/>
        <end position="123"/>
    </location>
</feature>